<dbReference type="SFLD" id="SFLDG01135">
    <property type="entry name" value="C1.5.6:_HAD__Beta-PGM__Phospha"/>
    <property type="match status" value="1"/>
</dbReference>
<dbReference type="InterPro" id="IPR036412">
    <property type="entry name" value="HAD-like_sf"/>
</dbReference>
<dbReference type="PANTHER" id="PTHR18901">
    <property type="entry name" value="2-DEOXYGLUCOSE-6-PHOSPHATE PHOSPHATASE 2"/>
    <property type="match status" value="1"/>
</dbReference>
<dbReference type="AlphaFoldDB" id="A0A940MQS2"/>
<dbReference type="EMBL" id="JAGISH010000010">
    <property type="protein sequence ID" value="MBP0484110.1"/>
    <property type="molecule type" value="Genomic_DNA"/>
</dbReference>
<dbReference type="SFLD" id="SFLDG01129">
    <property type="entry name" value="C1.5:_HAD__Beta-PGM__Phosphata"/>
    <property type="match status" value="1"/>
</dbReference>
<dbReference type="RefSeq" id="WP_209362146.1">
    <property type="nucleotide sequence ID" value="NZ_JAGISH010000010.1"/>
</dbReference>
<organism evidence="1 2">
    <name type="scientific">Sagittula salina</name>
    <dbReference type="NCBI Taxonomy" id="2820268"/>
    <lineage>
        <taxon>Bacteria</taxon>
        <taxon>Pseudomonadati</taxon>
        <taxon>Pseudomonadota</taxon>
        <taxon>Alphaproteobacteria</taxon>
        <taxon>Rhodobacterales</taxon>
        <taxon>Roseobacteraceae</taxon>
        <taxon>Sagittula</taxon>
    </lineage>
</organism>
<dbReference type="PANTHER" id="PTHR18901:SF38">
    <property type="entry name" value="PSEUDOURIDINE-5'-PHOSPHATASE"/>
    <property type="match status" value="1"/>
</dbReference>
<dbReference type="Proteomes" id="UP000675940">
    <property type="component" value="Unassembled WGS sequence"/>
</dbReference>
<evidence type="ECO:0000313" key="1">
    <source>
        <dbReference type="EMBL" id="MBP0484110.1"/>
    </source>
</evidence>
<name>A0A940MQS2_9RHOB</name>
<dbReference type="InterPro" id="IPR023198">
    <property type="entry name" value="PGP-like_dom2"/>
</dbReference>
<gene>
    <name evidence="1" type="ORF">J5474_16640</name>
</gene>
<dbReference type="Gene3D" id="1.10.150.240">
    <property type="entry name" value="Putative phosphatase, domain 2"/>
    <property type="match status" value="1"/>
</dbReference>
<dbReference type="SUPFAM" id="SSF56784">
    <property type="entry name" value="HAD-like"/>
    <property type="match status" value="1"/>
</dbReference>
<dbReference type="Gene3D" id="3.40.50.1000">
    <property type="entry name" value="HAD superfamily/HAD-like"/>
    <property type="match status" value="1"/>
</dbReference>
<dbReference type="Pfam" id="PF00702">
    <property type="entry name" value="Hydrolase"/>
    <property type="match status" value="1"/>
</dbReference>
<reference evidence="1" key="1">
    <citation type="submission" date="2021-03" db="EMBL/GenBank/DDBJ databases">
        <title>Sagittula salina sp. nov. strain M10.9X isolated from the marine waste.</title>
        <authorList>
            <person name="Satari L."/>
            <person name="Molina-Menor E."/>
            <person name="Vidal-Verdu A."/>
            <person name="Pascual J."/>
            <person name="Pereto J."/>
            <person name="Porcar M."/>
        </authorList>
    </citation>
    <scope>NUCLEOTIDE SEQUENCE</scope>
    <source>
        <strain evidence="1">M10.9X</strain>
    </source>
</reference>
<proteinExistence type="predicted"/>
<dbReference type="PRINTS" id="PR00413">
    <property type="entry name" value="HADHALOGNASE"/>
</dbReference>
<accession>A0A940MQS2</accession>
<sequence length="221" mass="23353">MDETNLPRAVIFDCDGVIVDSEPQTLALIREDIAGRGFLLTDAQLHSLIGGTMADVARRARALGAELPEDWVEIFYRRLYAHLAEGTALIPGIPALLDRLARAGIAMGIGSNGSEEKMNVTLGQHPEVRARFDVILSGQTLARPKPAPDLYLEVARRLGHPPEACVVIEDSATGARAGIAAGMRVYGYAPEGNPALAETGASLFASMSELPGLIGVNALSA</sequence>
<dbReference type="NCBIfam" id="TIGR01509">
    <property type="entry name" value="HAD-SF-IA-v3"/>
    <property type="match status" value="1"/>
</dbReference>
<dbReference type="SFLD" id="SFLDS00003">
    <property type="entry name" value="Haloacid_Dehalogenase"/>
    <property type="match status" value="1"/>
</dbReference>
<dbReference type="InterPro" id="IPR023214">
    <property type="entry name" value="HAD_sf"/>
</dbReference>
<protein>
    <submittedName>
        <fullName evidence="1">HAD family phosphatase</fullName>
    </submittedName>
</protein>
<keyword evidence="2" id="KW-1185">Reference proteome</keyword>
<comment type="caution">
    <text evidence="1">The sequence shown here is derived from an EMBL/GenBank/DDBJ whole genome shotgun (WGS) entry which is preliminary data.</text>
</comment>
<evidence type="ECO:0000313" key="2">
    <source>
        <dbReference type="Proteomes" id="UP000675940"/>
    </source>
</evidence>
<dbReference type="InterPro" id="IPR006439">
    <property type="entry name" value="HAD-SF_hydro_IA"/>
</dbReference>